<dbReference type="InterPro" id="IPR020802">
    <property type="entry name" value="TesA-like"/>
</dbReference>
<dbReference type="InterPro" id="IPR029058">
    <property type="entry name" value="AB_hydrolase_fold"/>
</dbReference>
<gene>
    <name evidence="4" type="ORF">GCM10010517_41910</name>
</gene>
<protein>
    <submittedName>
        <fullName evidence="4">Alpha/beta fold hydrolase</fullName>
    </submittedName>
</protein>
<dbReference type="Gene3D" id="3.40.50.1820">
    <property type="entry name" value="alpha/beta hydrolase"/>
    <property type="match status" value="1"/>
</dbReference>
<evidence type="ECO:0000313" key="5">
    <source>
        <dbReference type="Proteomes" id="UP001500831"/>
    </source>
</evidence>
<dbReference type="Proteomes" id="UP001500831">
    <property type="component" value="Unassembled WGS sequence"/>
</dbReference>
<dbReference type="SUPFAM" id="SSF53474">
    <property type="entry name" value="alpha/beta-Hydrolases"/>
    <property type="match status" value="1"/>
</dbReference>
<organism evidence="4 5">
    <name type="scientific">Streptosporangium fragile</name>
    <dbReference type="NCBI Taxonomy" id="46186"/>
    <lineage>
        <taxon>Bacteria</taxon>
        <taxon>Bacillati</taxon>
        <taxon>Actinomycetota</taxon>
        <taxon>Actinomycetes</taxon>
        <taxon>Streptosporangiales</taxon>
        <taxon>Streptosporangiaceae</taxon>
        <taxon>Streptosporangium</taxon>
    </lineage>
</organism>
<dbReference type="PANTHER" id="PTHR11487">
    <property type="entry name" value="THIOESTERASE"/>
    <property type="match status" value="1"/>
</dbReference>
<dbReference type="PANTHER" id="PTHR11487:SF0">
    <property type="entry name" value="S-ACYL FATTY ACID SYNTHASE THIOESTERASE, MEDIUM CHAIN"/>
    <property type="match status" value="1"/>
</dbReference>
<comment type="similarity">
    <text evidence="1">Belongs to the thioesterase family.</text>
</comment>
<accession>A0ABN3W0N1</accession>
<dbReference type="InterPro" id="IPR001031">
    <property type="entry name" value="Thioesterase"/>
</dbReference>
<comment type="caution">
    <text evidence="4">The sequence shown here is derived from an EMBL/GenBank/DDBJ whole genome shotgun (WGS) entry which is preliminary data.</text>
</comment>
<dbReference type="InterPro" id="IPR012223">
    <property type="entry name" value="TEII"/>
</dbReference>
<evidence type="ECO:0000313" key="4">
    <source>
        <dbReference type="EMBL" id="GAA2879556.1"/>
    </source>
</evidence>
<feature type="domain" description="Thioesterase TesA-like" evidence="3">
    <location>
        <begin position="23"/>
        <end position="248"/>
    </location>
</feature>
<reference evidence="4 5" key="1">
    <citation type="journal article" date="2019" name="Int. J. Syst. Evol. Microbiol.">
        <title>The Global Catalogue of Microorganisms (GCM) 10K type strain sequencing project: providing services to taxonomists for standard genome sequencing and annotation.</title>
        <authorList>
            <consortium name="The Broad Institute Genomics Platform"/>
            <consortium name="The Broad Institute Genome Sequencing Center for Infectious Disease"/>
            <person name="Wu L."/>
            <person name="Ma J."/>
        </authorList>
    </citation>
    <scope>NUCLEOTIDE SEQUENCE [LARGE SCALE GENOMIC DNA]</scope>
    <source>
        <strain evidence="4 5">JCM 6242</strain>
    </source>
</reference>
<dbReference type="SMART" id="SM00824">
    <property type="entry name" value="PKS_TE"/>
    <property type="match status" value="1"/>
</dbReference>
<keyword evidence="5" id="KW-1185">Reference proteome</keyword>
<evidence type="ECO:0000256" key="1">
    <source>
        <dbReference type="ARBA" id="ARBA00007169"/>
    </source>
</evidence>
<evidence type="ECO:0000259" key="3">
    <source>
        <dbReference type="SMART" id="SM00824"/>
    </source>
</evidence>
<dbReference type="RefSeq" id="WP_344974040.1">
    <property type="nucleotide sequence ID" value="NZ_BAAAVI010000029.1"/>
</dbReference>
<evidence type="ECO:0000256" key="2">
    <source>
        <dbReference type="ARBA" id="ARBA00022801"/>
    </source>
</evidence>
<dbReference type="GO" id="GO:0016787">
    <property type="term" value="F:hydrolase activity"/>
    <property type="evidence" value="ECO:0007669"/>
    <property type="project" value="UniProtKB-KW"/>
</dbReference>
<keyword evidence="2 4" id="KW-0378">Hydrolase</keyword>
<sequence>MGDLDPRWFRRHRALPGAAGRIVCFAPAGASANFFRGWAGHAPADVEVTSVAYPGRERRFDEPEIEDMGVLADSVANLLAPHLDLPTVLFGHSMGASVAFEVTRRLEEAGGDPPIGLVVSGRESPRHQIEEPTDVGEFDDEQIVEYLRVLGGTPPEVLADPDFRELVLPAFRTDFRLLGRYRPEPEPRVRTPVAVVLGDRDPEVDAADADRWREVAHCFTGVRDFPGGHFYLVEREADVVAHVVGFLLAQRSRAWSGSLAR</sequence>
<dbReference type="EMBL" id="BAAAVI010000029">
    <property type="protein sequence ID" value="GAA2879556.1"/>
    <property type="molecule type" value="Genomic_DNA"/>
</dbReference>
<proteinExistence type="inferred from homology"/>
<name>A0ABN3W0N1_9ACTN</name>
<dbReference type="Pfam" id="PF00975">
    <property type="entry name" value="Thioesterase"/>
    <property type="match status" value="1"/>
</dbReference>